<name>A0A1H8UIW7_9HYPH</name>
<proteinExistence type="predicted"/>
<organism evidence="3 5">
    <name type="scientific">Rhizobium tibeticum</name>
    <dbReference type="NCBI Taxonomy" id="501024"/>
    <lineage>
        <taxon>Bacteria</taxon>
        <taxon>Pseudomonadati</taxon>
        <taxon>Pseudomonadota</taxon>
        <taxon>Alphaproteobacteria</taxon>
        <taxon>Hyphomicrobiales</taxon>
        <taxon>Rhizobiaceae</taxon>
        <taxon>Rhizobium/Agrobacterium group</taxon>
        <taxon>Rhizobium</taxon>
    </lineage>
</organism>
<evidence type="ECO:0000313" key="5">
    <source>
        <dbReference type="Proteomes" id="UP000183063"/>
    </source>
</evidence>
<evidence type="ECO:0000313" key="4">
    <source>
        <dbReference type="EMBL" id="SEP02967.1"/>
    </source>
</evidence>
<protein>
    <submittedName>
        <fullName evidence="3">Isochorismatase family protein</fullName>
    </submittedName>
    <submittedName>
        <fullName evidence="4">Nicotinamidase-related amidase</fullName>
    </submittedName>
</protein>
<dbReference type="AlphaFoldDB" id="A0A1H8UIW7"/>
<feature type="domain" description="Isochorismatase-like" evidence="2">
    <location>
        <begin position="8"/>
        <end position="178"/>
    </location>
</feature>
<gene>
    <name evidence="3" type="ORF">RTCCBAU85039_5595</name>
    <name evidence="4" type="ORF">SAMN05216228_103448</name>
</gene>
<dbReference type="RefSeq" id="WP_072380461.1">
    <property type="nucleotide sequence ID" value="NZ_FNXB01000044.1"/>
</dbReference>
<dbReference type="OrthoDB" id="9811489at2"/>
<sequence length="202" mass="22790">MHVENWIHLCVDMQRMFADHTPWHVPWMAEVSPQIIELSSRFPERTIFTRFVPPASADAMPGMWKTYYEKWDVMTSKHLPSELVDIVPSLRKLIPPARVFDKRTYSPWIDGRLKAALSGDNVGSVVISGGETDVCVLAAALGAVDLGYRVILLKDAVCSSADQTHDASLELLGDRFSVQVQIMETERWLSEAGQSEYGSRRR</sequence>
<dbReference type="GO" id="GO:0016787">
    <property type="term" value="F:hydrolase activity"/>
    <property type="evidence" value="ECO:0007669"/>
    <property type="project" value="UniProtKB-KW"/>
</dbReference>
<dbReference type="EMBL" id="FNXB01000044">
    <property type="protein sequence ID" value="SEI17271.1"/>
    <property type="molecule type" value="Genomic_DNA"/>
</dbReference>
<dbReference type="InterPro" id="IPR036380">
    <property type="entry name" value="Isochorismatase-like_sf"/>
</dbReference>
<dbReference type="CDD" id="cd00431">
    <property type="entry name" value="cysteine_hydrolases"/>
    <property type="match status" value="1"/>
</dbReference>
<evidence type="ECO:0000313" key="3">
    <source>
        <dbReference type="EMBL" id="SEI17271.1"/>
    </source>
</evidence>
<reference evidence="3" key="1">
    <citation type="submission" date="2016-10" db="EMBL/GenBank/DDBJ databases">
        <authorList>
            <person name="de Groot N.N."/>
        </authorList>
    </citation>
    <scope>NUCLEOTIDE SEQUENCE [LARGE SCALE GENOMIC DNA]</scope>
    <source>
        <strain evidence="3">CCBAU85039</strain>
    </source>
</reference>
<dbReference type="PANTHER" id="PTHR43540:SF6">
    <property type="entry name" value="ISOCHORISMATASE-LIKE DOMAIN-CONTAINING PROTEIN"/>
    <property type="match status" value="1"/>
</dbReference>
<dbReference type="InterPro" id="IPR050272">
    <property type="entry name" value="Isochorismatase-like_hydrls"/>
</dbReference>
<dbReference type="EMBL" id="FOCV01000034">
    <property type="protein sequence ID" value="SEP02967.1"/>
    <property type="molecule type" value="Genomic_DNA"/>
</dbReference>
<dbReference type="Gene3D" id="3.40.50.850">
    <property type="entry name" value="Isochorismatase-like"/>
    <property type="match status" value="1"/>
</dbReference>
<accession>A0A1H8UIW7</accession>
<evidence type="ECO:0000259" key="2">
    <source>
        <dbReference type="Pfam" id="PF00857"/>
    </source>
</evidence>
<dbReference type="Pfam" id="PF00857">
    <property type="entry name" value="Isochorismatase"/>
    <property type="match status" value="1"/>
</dbReference>
<dbReference type="PANTHER" id="PTHR43540">
    <property type="entry name" value="PEROXYUREIDOACRYLATE/UREIDOACRYLATE AMIDOHYDROLASE-RELATED"/>
    <property type="match status" value="1"/>
</dbReference>
<dbReference type="Proteomes" id="UP000198939">
    <property type="component" value="Unassembled WGS sequence"/>
</dbReference>
<reference evidence="5" key="3">
    <citation type="submission" date="2016-10" db="EMBL/GenBank/DDBJ databases">
        <authorList>
            <person name="Wibberg D."/>
        </authorList>
    </citation>
    <scope>NUCLEOTIDE SEQUENCE [LARGE SCALE GENOMIC DNA]</scope>
</reference>
<dbReference type="InterPro" id="IPR000868">
    <property type="entry name" value="Isochorismatase-like_dom"/>
</dbReference>
<reference evidence="4 6" key="2">
    <citation type="submission" date="2016-10" db="EMBL/GenBank/DDBJ databases">
        <authorList>
            <person name="Varghese N."/>
            <person name="Submissions S."/>
        </authorList>
    </citation>
    <scope>NUCLEOTIDE SEQUENCE [LARGE SCALE GENOMIC DNA]</scope>
    <source>
        <strain evidence="4 6">CGMCC 1.7071</strain>
    </source>
</reference>
<dbReference type="Proteomes" id="UP000183063">
    <property type="component" value="Unassembled WGS sequence"/>
</dbReference>
<evidence type="ECO:0000313" key="6">
    <source>
        <dbReference type="Proteomes" id="UP000198939"/>
    </source>
</evidence>
<dbReference type="STRING" id="501024.RTCCBAU85039_5595"/>
<evidence type="ECO:0000256" key="1">
    <source>
        <dbReference type="ARBA" id="ARBA00022801"/>
    </source>
</evidence>
<keyword evidence="6" id="KW-1185">Reference proteome</keyword>
<keyword evidence="1" id="KW-0378">Hydrolase</keyword>
<dbReference type="SUPFAM" id="SSF52499">
    <property type="entry name" value="Isochorismatase-like hydrolases"/>
    <property type="match status" value="1"/>
</dbReference>